<dbReference type="GO" id="GO:0061630">
    <property type="term" value="F:ubiquitin protein ligase activity"/>
    <property type="evidence" value="ECO:0007669"/>
    <property type="project" value="UniProtKB-EC"/>
</dbReference>
<dbReference type="InterPro" id="IPR016024">
    <property type="entry name" value="ARM-type_fold"/>
</dbReference>
<accession>A0A7S1FA87</accession>
<dbReference type="Gene3D" id="3.30.40.10">
    <property type="entry name" value="Zinc/RING finger domain, C3HC4 (zinc finger)"/>
    <property type="match status" value="2"/>
</dbReference>
<name>A0A7S1FA87_NOCSC</name>
<reference evidence="5" key="1">
    <citation type="submission" date="2021-01" db="EMBL/GenBank/DDBJ databases">
        <authorList>
            <person name="Corre E."/>
            <person name="Pelletier E."/>
            <person name="Niang G."/>
            <person name="Scheremetjew M."/>
            <person name="Finn R."/>
            <person name="Kale V."/>
            <person name="Holt S."/>
            <person name="Cochrane G."/>
            <person name="Meng A."/>
            <person name="Brown T."/>
            <person name="Cohen L."/>
        </authorList>
    </citation>
    <scope>NUCLEOTIDE SEQUENCE</scope>
</reference>
<feature type="compositionally biased region" description="Low complexity" evidence="3">
    <location>
        <begin position="606"/>
        <end position="617"/>
    </location>
</feature>
<evidence type="ECO:0000256" key="3">
    <source>
        <dbReference type="SAM" id="MobiDB-lite"/>
    </source>
</evidence>
<dbReference type="SUPFAM" id="SSF48371">
    <property type="entry name" value="ARM repeat"/>
    <property type="match status" value="1"/>
</dbReference>
<evidence type="ECO:0000256" key="1">
    <source>
        <dbReference type="ARBA" id="ARBA00000900"/>
    </source>
</evidence>
<feature type="domain" description="U-box" evidence="4">
    <location>
        <begin position="639"/>
        <end position="712"/>
    </location>
</feature>
<dbReference type="EMBL" id="HBFQ01038007">
    <property type="protein sequence ID" value="CAD8852552.1"/>
    <property type="molecule type" value="Transcribed_RNA"/>
</dbReference>
<dbReference type="PROSITE" id="PS51698">
    <property type="entry name" value="U_BOX"/>
    <property type="match status" value="1"/>
</dbReference>
<evidence type="ECO:0000259" key="4">
    <source>
        <dbReference type="PROSITE" id="PS51698"/>
    </source>
</evidence>
<evidence type="ECO:0000313" key="5">
    <source>
        <dbReference type="EMBL" id="CAD8852552.1"/>
    </source>
</evidence>
<dbReference type="SUPFAM" id="SSF57850">
    <property type="entry name" value="RING/U-box"/>
    <property type="match status" value="2"/>
</dbReference>
<dbReference type="SMART" id="SM00504">
    <property type="entry name" value="Ubox"/>
    <property type="match status" value="2"/>
</dbReference>
<proteinExistence type="predicted"/>
<dbReference type="InterPro" id="IPR052608">
    <property type="entry name" value="U-box_domain_protein"/>
</dbReference>
<feature type="region of interest" description="Disordered" evidence="3">
    <location>
        <begin position="605"/>
        <end position="631"/>
    </location>
</feature>
<feature type="region of interest" description="Disordered" evidence="3">
    <location>
        <begin position="483"/>
        <end position="511"/>
    </location>
</feature>
<gene>
    <name evidence="5" type="ORF">NSCI0253_LOCUS26902</name>
</gene>
<dbReference type="InterPro" id="IPR003613">
    <property type="entry name" value="Ubox_domain"/>
</dbReference>
<dbReference type="InterPro" id="IPR013083">
    <property type="entry name" value="Znf_RING/FYVE/PHD"/>
</dbReference>
<comment type="catalytic activity">
    <reaction evidence="1">
        <text>S-ubiquitinyl-[E2 ubiquitin-conjugating enzyme]-L-cysteine + [acceptor protein]-L-lysine = [E2 ubiquitin-conjugating enzyme]-L-cysteine + N(6)-ubiquitinyl-[acceptor protein]-L-lysine.</text>
        <dbReference type="EC" id="2.3.2.27"/>
    </reaction>
</comment>
<sequence length="712" mass="78855">MSSANFGYSAVDVADAFRRLSTVAQGVSVPPGDTVLSPAELERCWKKVEAAAPTGSENLADDTLRSLQAIYSFIETLITSCGQPDAFELYEACFAALTKSGVFLQSQEAKELLLRLLTNVHEVYDVLLSCVETYEWVQPGSTGLLRLWMLQIIFACFGFESITGLHLMELTDNDVAGAVSLVSFMVGCADAPFELQDAAGRCLVELTSADSVFMGSCAQEGADWQNEQIAKLTGMLNRHVNGLIKGLIEFDVVEAFGRCICQHQMSHSNTDAIVKHFLTTIHNCLLYCSENQKKLRQHLATQSTIVQDIMIPYVHNILPALYDMGNPSPAVIEWQNLKSTLQTFVVVTFNINVFRPQLRDSDLITGVLQVPQILTHVTMIELLVKLSVNIDFVSSSHKDAILTQLQSAFHELSPDNQDRLKRRLTSEQRMRLPFAKSNKKSVQALSFCLDASANIATQTQQKGKKCRKGKNRRARKKKLFAMQRANKAAARRAPEEHDDEEDEDSDEDDDVPDLVAEGIPEKGVCELSGGLMVDPVQTPDGHLFDRAALEDWVRHEATNPITGTPLTISQCNAAVDVQESIRGYQMQMLSACEIAPEVFEPEAQRGPSLLGTLPSLSAPEQKPKKEKSKIRITSRSVIDCPEEMRCAVDGKVMVNPVRSPAGLVFEQKTLKRWMDNCGSVCPITGEPLRLEDCITDQAMKKKIVQFLKGQQD</sequence>
<dbReference type="PANTHER" id="PTHR45958:SF18">
    <property type="entry name" value="U-BOX DOMAIN-CONTAINING PROTEIN"/>
    <property type="match status" value="1"/>
</dbReference>
<dbReference type="GO" id="GO:0016567">
    <property type="term" value="P:protein ubiquitination"/>
    <property type="evidence" value="ECO:0007669"/>
    <property type="project" value="InterPro"/>
</dbReference>
<dbReference type="EC" id="2.3.2.27" evidence="2"/>
<feature type="compositionally biased region" description="Acidic residues" evidence="3">
    <location>
        <begin position="496"/>
        <end position="511"/>
    </location>
</feature>
<dbReference type="AlphaFoldDB" id="A0A7S1FA87"/>
<evidence type="ECO:0000256" key="2">
    <source>
        <dbReference type="ARBA" id="ARBA00012483"/>
    </source>
</evidence>
<organism evidence="5">
    <name type="scientific">Noctiluca scintillans</name>
    <name type="common">Sea sparkle</name>
    <name type="synonym">Red tide dinoflagellate</name>
    <dbReference type="NCBI Taxonomy" id="2966"/>
    <lineage>
        <taxon>Eukaryota</taxon>
        <taxon>Sar</taxon>
        <taxon>Alveolata</taxon>
        <taxon>Dinophyceae</taxon>
        <taxon>Noctilucales</taxon>
        <taxon>Noctilucaceae</taxon>
        <taxon>Noctiluca</taxon>
    </lineage>
</organism>
<protein>
    <recommendedName>
        <fullName evidence="2">RING-type E3 ubiquitin transferase</fullName>
        <ecNumber evidence="2">2.3.2.27</ecNumber>
    </recommendedName>
</protein>
<dbReference type="PANTHER" id="PTHR45958">
    <property type="entry name" value="RING-TYPE E3 UBIQUITIN TRANSFERASE"/>
    <property type="match status" value="1"/>
</dbReference>
<dbReference type="Pfam" id="PF04564">
    <property type="entry name" value="U-box"/>
    <property type="match status" value="2"/>
</dbReference>